<comment type="cofactor">
    <cofactor evidence="3">
        <name>pyridoxal 5'-phosphate</name>
        <dbReference type="ChEBI" id="CHEBI:597326"/>
    </cofactor>
</comment>
<dbReference type="eggNOG" id="COG0399">
    <property type="taxonomic scope" value="Bacteria"/>
</dbReference>
<dbReference type="Pfam" id="PF01041">
    <property type="entry name" value="DegT_DnrJ_EryC1"/>
    <property type="match status" value="1"/>
</dbReference>
<evidence type="ECO:0000256" key="5">
    <source>
        <dbReference type="PIRSR" id="PIRSR000390-2"/>
    </source>
</evidence>
<dbReference type="GO" id="GO:0019180">
    <property type="term" value="F:dTDP-4-amino-4,6-dideoxygalactose transaminase activity"/>
    <property type="evidence" value="ECO:0007669"/>
    <property type="project" value="UniProtKB-UniRule"/>
</dbReference>
<reference evidence="7 8" key="1">
    <citation type="submission" date="2014-05" db="EMBL/GenBank/DDBJ databases">
        <title>ATOL: Assembling a taxonomically balanced genome-scale reconstruction of the evolutionary history of the Enterobacteriaceae.</title>
        <authorList>
            <person name="Plunkett G.III."/>
            <person name="Neeno-Eckwall E.C."/>
            <person name="Glasner J.D."/>
            <person name="Perna N.T."/>
        </authorList>
    </citation>
    <scope>NUCLEOTIDE SEQUENCE [LARGE SCALE GENOMIC DNA]</scope>
    <source>
        <strain evidence="7 8">ATCC 33301</strain>
    </source>
</reference>
<dbReference type="GO" id="GO:0009246">
    <property type="term" value="P:enterobacterial common antigen biosynthetic process"/>
    <property type="evidence" value="ECO:0007669"/>
    <property type="project" value="UniProtKB-UniRule"/>
</dbReference>
<accession>A0A085JMA5</accession>
<dbReference type="NCBIfam" id="TIGR02379">
    <property type="entry name" value="ECA_wecE"/>
    <property type="match status" value="1"/>
</dbReference>
<dbReference type="Proteomes" id="UP000028602">
    <property type="component" value="Unassembled WGS sequence"/>
</dbReference>
<keyword evidence="1 3" id="KW-0663">Pyridoxal phosphate</keyword>
<dbReference type="InterPro" id="IPR015424">
    <property type="entry name" value="PyrdxlP-dep_Trfase"/>
</dbReference>
<evidence type="ECO:0000313" key="8">
    <source>
        <dbReference type="Proteomes" id="UP000028602"/>
    </source>
</evidence>
<evidence type="ECO:0000313" key="7">
    <source>
        <dbReference type="EMBL" id="KFD21601.1"/>
    </source>
</evidence>
<gene>
    <name evidence="3 7" type="primary">wecE</name>
    <name evidence="7" type="ORF">GTPT_0792</name>
</gene>
<evidence type="ECO:0000256" key="3">
    <source>
        <dbReference type="HAMAP-Rule" id="MF_02026"/>
    </source>
</evidence>
<feature type="modified residue" description="N6-(pyridoxal phosphate)lysine" evidence="3 5">
    <location>
        <position position="181"/>
    </location>
</feature>
<evidence type="ECO:0000256" key="4">
    <source>
        <dbReference type="PIRSR" id="PIRSR000390-1"/>
    </source>
</evidence>
<dbReference type="PANTHER" id="PTHR30244:SF34">
    <property type="entry name" value="DTDP-4-AMINO-4,6-DIDEOXYGALACTOSE TRANSAMINASE"/>
    <property type="match status" value="1"/>
</dbReference>
<evidence type="ECO:0000256" key="1">
    <source>
        <dbReference type="ARBA" id="ARBA00022898"/>
    </source>
</evidence>
<dbReference type="GO" id="GO:0030170">
    <property type="term" value="F:pyridoxal phosphate binding"/>
    <property type="evidence" value="ECO:0007669"/>
    <property type="project" value="UniProtKB-UniRule"/>
</dbReference>
<name>A0A085JMA5_9GAMM</name>
<organism evidence="7 8">
    <name type="scientific">Tatumella ptyseos ATCC 33301</name>
    <dbReference type="NCBI Taxonomy" id="1005995"/>
    <lineage>
        <taxon>Bacteria</taxon>
        <taxon>Pseudomonadati</taxon>
        <taxon>Pseudomonadota</taxon>
        <taxon>Gammaproteobacteria</taxon>
        <taxon>Enterobacterales</taxon>
        <taxon>Erwiniaceae</taxon>
        <taxon>Tatumella</taxon>
    </lineage>
</organism>
<dbReference type="HAMAP" id="MF_02026">
    <property type="entry name" value="WecE_RffA"/>
    <property type="match status" value="1"/>
</dbReference>
<proteinExistence type="inferred from homology"/>
<keyword evidence="7" id="KW-0032">Aminotransferase</keyword>
<dbReference type="CDD" id="cd00616">
    <property type="entry name" value="AHBA_syn"/>
    <property type="match status" value="1"/>
</dbReference>
<dbReference type="InterPro" id="IPR015421">
    <property type="entry name" value="PyrdxlP-dep_Trfase_major"/>
</dbReference>
<dbReference type="UniPathway" id="UPA00566"/>
<dbReference type="AlphaFoldDB" id="A0A085JMA5"/>
<dbReference type="PANTHER" id="PTHR30244">
    <property type="entry name" value="TRANSAMINASE"/>
    <property type="match status" value="1"/>
</dbReference>
<comment type="catalytic activity">
    <reaction evidence="3">
        <text>dTDP-4-amino-4,6-dideoxy-alpha-D-galactose + 2-oxoglutarate = dTDP-4-dehydro-6-deoxy-alpha-D-glucose + L-glutamate</text>
        <dbReference type="Rhea" id="RHEA:10368"/>
        <dbReference type="ChEBI" id="CHEBI:16810"/>
        <dbReference type="ChEBI" id="CHEBI:29985"/>
        <dbReference type="ChEBI" id="CHEBI:57649"/>
        <dbReference type="ChEBI" id="CHEBI:68492"/>
        <dbReference type="EC" id="2.6.1.59"/>
    </reaction>
</comment>
<dbReference type="Gene3D" id="3.40.640.10">
    <property type="entry name" value="Type I PLP-dependent aspartate aminotransferase-like (Major domain)"/>
    <property type="match status" value="1"/>
</dbReference>
<dbReference type="FunFam" id="3.40.640.10:FF:000037">
    <property type="entry name" value="dTDP-4-amino-4,6-dideoxygalactose transaminase"/>
    <property type="match status" value="1"/>
</dbReference>
<keyword evidence="8" id="KW-1185">Reference proteome</keyword>
<dbReference type="Gene3D" id="3.90.1150.10">
    <property type="entry name" value="Aspartate Aminotransferase, domain 1"/>
    <property type="match status" value="1"/>
</dbReference>
<dbReference type="FunFam" id="3.90.1150.10:FF:000061">
    <property type="entry name" value="dTDP-4-amino-4,6-dideoxygalactose transaminase"/>
    <property type="match status" value="1"/>
</dbReference>
<dbReference type="InterPro" id="IPR012749">
    <property type="entry name" value="WecE-like"/>
</dbReference>
<comment type="caution">
    <text evidence="7">The sequence shown here is derived from an EMBL/GenBank/DDBJ whole genome shotgun (WGS) entry which is preliminary data.</text>
</comment>
<feature type="active site" description="Proton acceptor" evidence="4">
    <location>
        <position position="181"/>
    </location>
</feature>
<protein>
    <recommendedName>
        <fullName evidence="3">dTDP-4-amino-4,6-dideoxygalactose transaminase</fullName>
        <ecNumber evidence="3">2.6.1.59</ecNumber>
    </recommendedName>
</protein>
<comment type="function">
    <text evidence="3">Catalyzes the synthesis of dTDP-4-amino-4,6-dideoxy-D-galactose (dTDP-Fuc4N) from dTDP-4-keto-6-deoxy-D-glucose (dTDP-D-Glc4O) and L-glutamate.</text>
</comment>
<dbReference type="NCBIfam" id="NF008687">
    <property type="entry name" value="PRK11706.1"/>
    <property type="match status" value="1"/>
</dbReference>
<dbReference type="EC" id="2.6.1.59" evidence="3"/>
<comment type="similarity">
    <text evidence="2 3 6">Belongs to the DegT/DnrJ/EryC1 family.</text>
</comment>
<sequence>MIPFNSPPVTGSEIDYMRSAMESGKLSGDGGFTRRCQQWMEQQSGSHKVLLTPSCTASLEMAALLINIVPGDEVIMPSYTFVSTANAFVLRGARIVFVDIRPDTLNIDETRVEAAITDKTRAIVVVHYAGVPCEMDALVRLTEKHKLYLIEDAAQGVMSAYQGRPLGSIGHIGCFSFHETKNYTAGGEGGATLINDPELVARAEIIREKGTNRSQFFRGQTDKYTWRDLGSSYLMSDLQAAYLWAQLESAEQINQRRLALWNNYYSALQPLARQGRLTLPVVPEGCTHNAHMFYILLEDNDTRERLIAWMKEAEILAVFHYIPLHSSPAGEQFGRFHGEDRYTTLQSERLLRLPLFYNLTDNNQKTVISSLMSFFR</sequence>
<dbReference type="InterPro" id="IPR032894">
    <property type="entry name" value="WecE"/>
</dbReference>
<dbReference type="RefSeq" id="WP_025904153.1">
    <property type="nucleotide sequence ID" value="NZ_ATMJ01000079.1"/>
</dbReference>
<keyword evidence="3 7" id="KW-0808">Transferase</keyword>
<dbReference type="OrthoDB" id="9804264at2"/>
<dbReference type="EMBL" id="JMPR01000014">
    <property type="protein sequence ID" value="KFD21601.1"/>
    <property type="molecule type" value="Genomic_DNA"/>
</dbReference>
<comment type="pathway">
    <text evidence="3">Bacterial outer membrane biogenesis; enterobacterial common antigen biosynthesis.</text>
</comment>
<dbReference type="SUPFAM" id="SSF53383">
    <property type="entry name" value="PLP-dependent transferases"/>
    <property type="match status" value="1"/>
</dbReference>
<dbReference type="InterPro" id="IPR015422">
    <property type="entry name" value="PyrdxlP-dep_Trfase_small"/>
</dbReference>
<dbReference type="InterPro" id="IPR000653">
    <property type="entry name" value="DegT/StrS_aminotransferase"/>
</dbReference>
<evidence type="ECO:0000256" key="6">
    <source>
        <dbReference type="RuleBase" id="RU004508"/>
    </source>
</evidence>
<dbReference type="PIRSF" id="PIRSF000390">
    <property type="entry name" value="PLP_StrS"/>
    <property type="match status" value="1"/>
</dbReference>
<evidence type="ECO:0000256" key="2">
    <source>
        <dbReference type="ARBA" id="ARBA00037999"/>
    </source>
</evidence>